<keyword evidence="2" id="KW-0472">Membrane</keyword>
<organism evidence="3 4">
    <name type="scientific">Actinotignum urinale</name>
    <dbReference type="NCBI Taxonomy" id="190146"/>
    <lineage>
        <taxon>Bacteria</taxon>
        <taxon>Bacillati</taxon>
        <taxon>Actinomycetota</taxon>
        <taxon>Actinomycetes</taxon>
        <taxon>Actinomycetales</taxon>
        <taxon>Actinomycetaceae</taxon>
        <taxon>Actinotignum</taxon>
    </lineage>
</organism>
<protein>
    <submittedName>
        <fullName evidence="3">Uncharacterized protein</fullName>
    </submittedName>
</protein>
<feature type="region of interest" description="Disordered" evidence="1">
    <location>
        <begin position="447"/>
        <end position="501"/>
    </location>
</feature>
<feature type="region of interest" description="Disordered" evidence="1">
    <location>
        <begin position="607"/>
        <end position="678"/>
    </location>
</feature>
<feature type="compositionally biased region" description="Polar residues" evidence="1">
    <location>
        <begin position="452"/>
        <end position="461"/>
    </location>
</feature>
<accession>A0AAW9HNH9</accession>
<feature type="compositionally biased region" description="Pro residues" evidence="1">
    <location>
        <begin position="639"/>
        <end position="652"/>
    </location>
</feature>
<feature type="compositionally biased region" description="Polar residues" evidence="1">
    <location>
        <begin position="265"/>
        <end position="291"/>
    </location>
</feature>
<evidence type="ECO:0000256" key="2">
    <source>
        <dbReference type="SAM" id="Phobius"/>
    </source>
</evidence>
<gene>
    <name evidence="3" type="ORF">R6G80_07005</name>
</gene>
<proteinExistence type="predicted"/>
<dbReference type="AlphaFoldDB" id="A0AAW9HNH9"/>
<evidence type="ECO:0000313" key="4">
    <source>
        <dbReference type="Proteomes" id="UP001281731"/>
    </source>
</evidence>
<feature type="compositionally biased region" description="Basic and acidic residues" evidence="1">
    <location>
        <begin position="621"/>
        <end position="631"/>
    </location>
</feature>
<feature type="compositionally biased region" description="Polar residues" evidence="1">
    <location>
        <begin position="607"/>
        <end position="620"/>
    </location>
</feature>
<dbReference type="EMBL" id="JAWNGC010000009">
    <property type="protein sequence ID" value="MDY5155465.1"/>
    <property type="molecule type" value="Genomic_DNA"/>
</dbReference>
<dbReference type="Gene3D" id="1.10.510.10">
    <property type="entry name" value="Transferase(Phosphotransferase) domain 1"/>
    <property type="match status" value="1"/>
</dbReference>
<feature type="compositionally biased region" description="Basic and acidic residues" evidence="1">
    <location>
        <begin position="462"/>
        <end position="478"/>
    </location>
</feature>
<dbReference type="Proteomes" id="UP001281731">
    <property type="component" value="Unassembled WGS sequence"/>
</dbReference>
<sequence length="793" mass="85712">MNTLGSQGLEIAGRYQLLQPYSDQLDIIGTQQWLAIDLALNTTVRILLIDDIPTRPDALDAARRASLIEDAHVVRTLSVGSNYVVTEVPLGKSLQGYVNGYEFSPSVAKAIVGELAAILSQSASRGLRHLRLVPSRVRVGDAGDVYVDGLAIDAALANIHPNTTYLTSADNMEAEGLTIFLATLITGKPASDETVSSLVSDTSLPDDIREVFRRSSSETKILSPGEVLRVLAPFDKVNLHQLPPYREYSPVFAVDQNSEKEGSHPHSSSPQKTDSQESAPGLSSSEISENDGSQEHEPHGNSPTSSPDNASDVLPTDAVGESTPDVTSEQLLPADSQTPEDTTVIGKVPIDVSSLKSSDFQENVDPLLGAPTPADVHLQPQWDFPGAVEEPQTQPSPQGDTKENPPADTADSTKPPAPDVTSHIDKLDVAHGDDVLRDVHLTQEVSFPSVHFENSSNSTPPHSDEEKLPPSNVEKEGEPSISADVDTGTPQTKGIASIPVHPLSSGATRLQETDIPSHLQPSFPKTGQPPEPENSAHDVKKKSPLTVDPKKLHENILSRAIIRDTQTDKPISKRIFNSSKLIVTATVLLVIFALFFAAKNFFTIPTVNQKPRPSITSSQNKKQDVEKEKQESATQSSPTPSPTPTTPAPPPEVASYQLINPNAGEPNEDNPGLLTRAFDKNPQSRWTSWRYTANAQFSGLKPGFGFEIKLKQPTDVHSITLNTRSSGGMVEWRRTTSSNPSSGDLITQTAFAPQTTITPPKPEKTDTIILWVTELPKDSRGSWSLQLFEVTVQ</sequence>
<evidence type="ECO:0000313" key="3">
    <source>
        <dbReference type="EMBL" id="MDY5155465.1"/>
    </source>
</evidence>
<dbReference type="RefSeq" id="WP_320756677.1">
    <property type="nucleotide sequence ID" value="NZ_JAWNGC010000009.1"/>
</dbReference>
<name>A0AAW9HNH9_9ACTO</name>
<feature type="transmembrane region" description="Helical" evidence="2">
    <location>
        <begin position="581"/>
        <end position="602"/>
    </location>
</feature>
<feature type="compositionally biased region" description="Polar residues" evidence="1">
    <location>
        <begin position="324"/>
        <end position="341"/>
    </location>
</feature>
<comment type="caution">
    <text evidence="3">The sequence shown here is derived from an EMBL/GenBank/DDBJ whole genome shotgun (WGS) entry which is preliminary data.</text>
</comment>
<feature type="region of interest" description="Disordered" evidence="1">
    <location>
        <begin position="256"/>
        <end position="344"/>
    </location>
</feature>
<keyword evidence="2" id="KW-1133">Transmembrane helix</keyword>
<feature type="region of interest" description="Disordered" evidence="1">
    <location>
        <begin position="363"/>
        <end position="425"/>
    </location>
</feature>
<evidence type="ECO:0000256" key="1">
    <source>
        <dbReference type="SAM" id="MobiDB-lite"/>
    </source>
</evidence>
<feature type="region of interest" description="Disordered" evidence="1">
    <location>
        <begin position="516"/>
        <end position="547"/>
    </location>
</feature>
<keyword evidence="2" id="KW-0812">Transmembrane</keyword>
<reference evidence="3" key="1">
    <citation type="submission" date="2023-10" db="EMBL/GenBank/DDBJ databases">
        <title>Whole Genome based description of the genera Actinobaculum and Actinotignum reveals a complex phylogenetic relationship within the species included in the genus Actinotignum.</title>
        <authorList>
            <person name="Jensen C.S."/>
            <person name="Dargis R."/>
            <person name="Kemp M."/>
            <person name="Christensen J.J."/>
        </authorList>
    </citation>
    <scope>NUCLEOTIDE SEQUENCE</scope>
    <source>
        <strain evidence="3">SLA_B511</strain>
    </source>
</reference>